<name>A0AAU7AQE6_9ACTN</name>
<proteinExistence type="predicted"/>
<dbReference type="InterPro" id="IPR005804">
    <property type="entry name" value="FA_desaturase_dom"/>
</dbReference>
<dbReference type="CDD" id="cd03506">
    <property type="entry name" value="Delta6-FADS-like"/>
    <property type="match status" value="1"/>
</dbReference>
<gene>
    <name evidence="2" type="primary">desA3_1</name>
    <name evidence="2" type="ORF">DSM112329_00699</name>
</gene>
<keyword evidence="2" id="KW-0560">Oxidoreductase</keyword>
<protein>
    <submittedName>
        <fullName evidence="2">NADPH-dependent stearoyl-CoA 9-desaturase</fullName>
        <ecNumber evidence="2">1.14.19.-</ecNumber>
    </submittedName>
</protein>
<accession>A0AAU7AQE6</accession>
<dbReference type="AlphaFoldDB" id="A0AAU7AQE6"/>
<dbReference type="EC" id="1.14.19.-" evidence="2"/>
<dbReference type="Pfam" id="PF00487">
    <property type="entry name" value="FA_desaturase"/>
    <property type="match status" value="1"/>
</dbReference>
<evidence type="ECO:0000313" key="2">
    <source>
        <dbReference type="EMBL" id="XAY03876.1"/>
    </source>
</evidence>
<organism evidence="2">
    <name type="scientific">Paraconexibacter sp. AEG42_29</name>
    <dbReference type="NCBI Taxonomy" id="2997339"/>
    <lineage>
        <taxon>Bacteria</taxon>
        <taxon>Bacillati</taxon>
        <taxon>Actinomycetota</taxon>
        <taxon>Thermoleophilia</taxon>
        <taxon>Solirubrobacterales</taxon>
        <taxon>Paraconexibacteraceae</taxon>
        <taxon>Paraconexibacter</taxon>
    </lineage>
</organism>
<dbReference type="GO" id="GO:0016020">
    <property type="term" value="C:membrane"/>
    <property type="evidence" value="ECO:0007669"/>
    <property type="project" value="TreeGrafter"/>
</dbReference>
<dbReference type="GO" id="GO:0006629">
    <property type="term" value="P:lipid metabolic process"/>
    <property type="evidence" value="ECO:0007669"/>
    <property type="project" value="InterPro"/>
</dbReference>
<dbReference type="KEGG" id="parq:DSM112329_00699"/>
<dbReference type="PANTHER" id="PTHR19353:SF84">
    <property type="entry name" value="ACYL-COA DELTA-9-DESATURASE, DESB"/>
    <property type="match status" value="1"/>
</dbReference>
<dbReference type="InterPro" id="IPR012171">
    <property type="entry name" value="Fatty_acid_desaturase"/>
</dbReference>
<sequence>MYTETEAPAVDVVVDADATDKPTPFAHLSAADIATIGRELDAIRDEVTADLGEQDAQYIRKVIATQRALEVAGRGTLMFGLFPPAWVVGTTALTVAKILENMEIGHNVMHGQWDWMRDPEIHSSTWEWDNVSSAEGWKHSHNFEHHTFTNVVGKDRDLGYEIMRIDPAQPWKPVYLAQPVYNVALALLFQWGVALHDVGIHDVKRGNKDPETAKVDLKRFLRKARRQLFKDYALFPALAGPAAPAVFTGNLTANLARNLWSYAIIFCGHFPDGVETFEYSEQDLADETRGGWYLRQLAGSANLDGGKLFHIMAGNLSHQIEHHLFPDVPSNRYAEISPRVRAICERYDLPYTSGPLPKQYLQVLSKITRLAFPGGGAAKPAPAV</sequence>
<dbReference type="EMBL" id="CP114014">
    <property type="protein sequence ID" value="XAY03876.1"/>
    <property type="molecule type" value="Genomic_DNA"/>
</dbReference>
<dbReference type="GO" id="GO:0016717">
    <property type="term" value="F:oxidoreductase activity, acting on paired donors, with oxidation of a pair of donors resulting in the reduction of molecular oxygen to two molecules of water"/>
    <property type="evidence" value="ECO:0007669"/>
    <property type="project" value="TreeGrafter"/>
</dbReference>
<dbReference type="PANTHER" id="PTHR19353">
    <property type="entry name" value="FATTY ACID DESATURASE 2"/>
    <property type="match status" value="1"/>
</dbReference>
<evidence type="ECO:0000259" key="1">
    <source>
        <dbReference type="Pfam" id="PF00487"/>
    </source>
</evidence>
<reference evidence="2" key="1">
    <citation type="submission" date="2022-12" db="EMBL/GenBank/DDBJ databases">
        <title>Paraconexibacter alkalitolerans sp. nov. and Baekduia alba sp. nov., isolated from soil and emended description of the genera Paraconexibacter (Chun et al., 2020) and Baekduia (An et al., 2020).</title>
        <authorList>
            <person name="Vieira S."/>
            <person name="Huber K.J."/>
            <person name="Geppert A."/>
            <person name="Wolf J."/>
            <person name="Neumann-Schaal M."/>
            <person name="Muesken M."/>
            <person name="Overmann J."/>
        </authorList>
    </citation>
    <scope>NUCLEOTIDE SEQUENCE</scope>
    <source>
        <strain evidence="2">AEG42_29</strain>
    </source>
</reference>
<feature type="domain" description="Fatty acid desaturase" evidence="1">
    <location>
        <begin position="85"/>
        <end position="353"/>
    </location>
</feature>